<dbReference type="EMBL" id="JAATJH010000006">
    <property type="protein sequence ID" value="NJC27763.1"/>
    <property type="molecule type" value="Genomic_DNA"/>
</dbReference>
<protein>
    <recommendedName>
        <fullName evidence="4">Carboxypeptidase regulatory-like domain-containing protein</fullName>
    </recommendedName>
</protein>
<keyword evidence="1" id="KW-0732">Signal</keyword>
<gene>
    <name evidence="2" type="ORF">GGR27_003281</name>
</gene>
<reference evidence="2 3" key="1">
    <citation type="submission" date="2020-03" db="EMBL/GenBank/DDBJ databases">
        <title>Genomic Encyclopedia of Type Strains, Phase IV (KMG-IV): sequencing the most valuable type-strain genomes for metagenomic binning, comparative biology and taxonomic classification.</title>
        <authorList>
            <person name="Goeker M."/>
        </authorList>
    </citation>
    <scope>NUCLEOTIDE SEQUENCE [LARGE SCALE GENOMIC DNA]</scope>
    <source>
        <strain evidence="2 3">DSM 105096</strain>
    </source>
</reference>
<accession>A0ABX0XFW5</accession>
<feature type="chain" id="PRO_5047425693" description="Carboxypeptidase regulatory-like domain-containing protein" evidence="1">
    <location>
        <begin position="21"/>
        <end position="598"/>
    </location>
</feature>
<evidence type="ECO:0000313" key="3">
    <source>
        <dbReference type="Proteomes" id="UP000770785"/>
    </source>
</evidence>
<dbReference type="RefSeq" id="WP_168039174.1">
    <property type="nucleotide sequence ID" value="NZ_JAATJH010000006.1"/>
</dbReference>
<evidence type="ECO:0008006" key="4">
    <source>
        <dbReference type="Google" id="ProtNLM"/>
    </source>
</evidence>
<keyword evidence="3" id="KW-1185">Reference proteome</keyword>
<sequence length="598" mass="63807">MRSLLLYPALFALVILSACREDGVTTNTITGDLPTPAITTTTLSVVTAERPGNNLTDASISGLSTAAKVNPDGSITIQANQLDPNGTAVTVTKPGFWPENRRLLPAGEGELRETFVMEPKVKAGEINPSTGGTIELGDNFSVKLPPNTIVTTEDGTPFTGAVEVFVNHDAPEDADEMLNSATNFLARTASGEMAALESYGMMDIALQAADGTPLKLDGSTPAEVRMPIKAATQANAPDEVPFWVLSPEGFWLPDGVARLAPGCYVVYITTSSTCNIDVPHPVTRICGRFVDPNGLPLTHTPFLVNLEGGMSVSAARVDCEGYFCVDVAANVPLVFNVTDPCTDEIFVFALDPVDPNTSRDIGEITVDLTNPVFVATVRDCSGSALPDMDKTEIWVGGNGGNDGEYFAPTGDGTTVINLIDCSGDDLFVQAFTNDYKASSRVVKRSAAEDTPTEFILCGELSANEYIDVTIGGVKVPITELVPIYWPDNGSFDWLVRAAGEFEGEEYSLFLQFAEPHEGTFSNEEASAAIYRLLPGQAYGEGRVYVNPKQNLGLQGITLSDDGMTFEGAFDAKMNLQSDVDNSVEKVGVAVQVSFRLEL</sequence>
<evidence type="ECO:0000313" key="2">
    <source>
        <dbReference type="EMBL" id="NJC27763.1"/>
    </source>
</evidence>
<dbReference type="Proteomes" id="UP000770785">
    <property type="component" value="Unassembled WGS sequence"/>
</dbReference>
<organism evidence="2 3">
    <name type="scientific">Neolewinella antarctica</name>
    <dbReference type="NCBI Taxonomy" id="442734"/>
    <lineage>
        <taxon>Bacteria</taxon>
        <taxon>Pseudomonadati</taxon>
        <taxon>Bacteroidota</taxon>
        <taxon>Saprospiria</taxon>
        <taxon>Saprospirales</taxon>
        <taxon>Lewinellaceae</taxon>
        <taxon>Neolewinella</taxon>
    </lineage>
</organism>
<comment type="caution">
    <text evidence="2">The sequence shown here is derived from an EMBL/GenBank/DDBJ whole genome shotgun (WGS) entry which is preliminary data.</text>
</comment>
<name>A0ABX0XFW5_9BACT</name>
<proteinExistence type="predicted"/>
<dbReference type="PROSITE" id="PS51257">
    <property type="entry name" value="PROKAR_LIPOPROTEIN"/>
    <property type="match status" value="1"/>
</dbReference>
<evidence type="ECO:0000256" key="1">
    <source>
        <dbReference type="SAM" id="SignalP"/>
    </source>
</evidence>
<feature type="signal peptide" evidence="1">
    <location>
        <begin position="1"/>
        <end position="20"/>
    </location>
</feature>